<feature type="region of interest" description="Disordered" evidence="1">
    <location>
        <begin position="198"/>
        <end position="269"/>
    </location>
</feature>
<organism evidence="2 3">
    <name type="scientific">Phytophthora palmivora</name>
    <dbReference type="NCBI Taxonomy" id="4796"/>
    <lineage>
        <taxon>Eukaryota</taxon>
        <taxon>Sar</taxon>
        <taxon>Stramenopiles</taxon>
        <taxon>Oomycota</taxon>
        <taxon>Peronosporomycetes</taxon>
        <taxon>Peronosporales</taxon>
        <taxon>Peronosporaceae</taxon>
        <taxon>Phytophthora</taxon>
    </lineage>
</organism>
<gene>
    <name evidence="2" type="ORF">PHPALM_8138</name>
</gene>
<comment type="caution">
    <text evidence="2">The sequence shown here is derived from an EMBL/GenBank/DDBJ whole genome shotgun (WGS) entry which is preliminary data.</text>
</comment>
<feature type="compositionally biased region" description="Polar residues" evidence="1">
    <location>
        <begin position="256"/>
        <end position="269"/>
    </location>
</feature>
<protein>
    <submittedName>
        <fullName evidence="2">Uncharacterized protein</fullName>
    </submittedName>
</protein>
<dbReference type="OrthoDB" id="118743at2759"/>
<proteinExistence type="predicted"/>
<feature type="region of interest" description="Disordered" evidence="1">
    <location>
        <begin position="1"/>
        <end position="20"/>
    </location>
</feature>
<dbReference type="AlphaFoldDB" id="A0A2P4YAM5"/>
<name>A0A2P4YAM5_9STRA</name>
<feature type="region of interest" description="Disordered" evidence="1">
    <location>
        <begin position="340"/>
        <end position="360"/>
    </location>
</feature>
<dbReference type="EMBL" id="NCKW01004355">
    <property type="protein sequence ID" value="POM74840.1"/>
    <property type="molecule type" value="Genomic_DNA"/>
</dbReference>
<evidence type="ECO:0000313" key="3">
    <source>
        <dbReference type="Proteomes" id="UP000237271"/>
    </source>
</evidence>
<sequence length="360" mass="40379">MTDAPQPRRTLSRESCVQPRETESAFAAFLSDGSSDEDEEDADSRALLRMQQQADDSAYCEAPFQLESSVSTDVVDLMTLVERVTVLSDAVDGETRRTTCRMEDEPQRKTSSRETESAFADFLSDGSSDEDEEDADARAVLRMQQQEDDRMFLDTSLKMDRETSNSSFRLTLAKPDLDDDMGPRKLVEAMKRGAEVVENQVNTSREEDRPSFNEVHSFTGPDIRFLEDTPDSSASRPPSFEDEDSFFDEPRPSFSDEPSFTGGDSFTDNSFVYRPSLPDEEDIQNTQQTTTSFVDASFVYRPSLPDDVHTNKELPGHAQSTSDIIDNSFVYRPTLPSEEAKKIDTETNDIAVSTESKDIA</sequence>
<keyword evidence="3" id="KW-1185">Reference proteome</keyword>
<feature type="compositionally biased region" description="Basic and acidic residues" evidence="1">
    <location>
        <begin position="93"/>
        <end position="116"/>
    </location>
</feature>
<accession>A0A2P4YAM5</accession>
<dbReference type="Proteomes" id="UP000237271">
    <property type="component" value="Unassembled WGS sequence"/>
</dbReference>
<feature type="region of interest" description="Disordered" evidence="1">
    <location>
        <begin position="93"/>
        <end position="136"/>
    </location>
</feature>
<evidence type="ECO:0000313" key="2">
    <source>
        <dbReference type="EMBL" id="POM74840.1"/>
    </source>
</evidence>
<reference evidence="2 3" key="1">
    <citation type="journal article" date="2017" name="Genome Biol. Evol.">
        <title>Phytophthora megakarya and P. palmivora, closely related causal agents of cacao black pod rot, underwent increases in genome sizes and gene numbers by different mechanisms.</title>
        <authorList>
            <person name="Ali S.S."/>
            <person name="Shao J."/>
            <person name="Lary D.J."/>
            <person name="Kronmiller B."/>
            <person name="Shen D."/>
            <person name="Strem M.D."/>
            <person name="Amoako-Attah I."/>
            <person name="Akrofi A.Y."/>
            <person name="Begoude B.A."/>
            <person name="Ten Hoopen G.M."/>
            <person name="Coulibaly K."/>
            <person name="Kebe B.I."/>
            <person name="Melnick R.L."/>
            <person name="Guiltinan M.J."/>
            <person name="Tyler B.M."/>
            <person name="Meinhardt L.W."/>
            <person name="Bailey B.A."/>
        </authorList>
    </citation>
    <scope>NUCLEOTIDE SEQUENCE [LARGE SCALE GENOMIC DNA]</scope>
    <source>
        <strain evidence="3">sbr112.9</strain>
    </source>
</reference>
<evidence type="ECO:0000256" key="1">
    <source>
        <dbReference type="SAM" id="MobiDB-lite"/>
    </source>
</evidence>